<evidence type="ECO:0000313" key="1">
    <source>
        <dbReference type="EMBL" id="ELK02282.1"/>
    </source>
</evidence>
<dbReference type="EMBL" id="KB031138">
    <property type="protein sequence ID" value="ELK02282.1"/>
    <property type="molecule type" value="Genomic_DNA"/>
</dbReference>
<dbReference type="InParanoid" id="L5JTE9"/>
<gene>
    <name evidence="1" type="ORF">PAL_GLEAN10007330</name>
</gene>
<dbReference type="AlphaFoldDB" id="L5JTE9"/>
<keyword evidence="2" id="KW-1185">Reference proteome</keyword>
<reference evidence="2" key="1">
    <citation type="journal article" date="2013" name="Science">
        <title>Comparative analysis of bat genomes provides insight into the evolution of flight and immunity.</title>
        <authorList>
            <person name="Zhang G."/>
            <person name="Cowled C."/>
            <person name="Shi Z."/>
            <person name="Huang Z."/>
            <person name="Bishop-Lilly K.A."/>
            <person name="Fang X."/>
            <person name="Wynne J.W."/>
            <person name="Xiong Z."/>
            <person name="Baker M.L."/>
            <person name="Zhao W."/>
            <person name="Tachedjian M."/>
            <person name="Zhu Y."/>
            <person name="Zhou P."/>
            <person name="Jiang X."/>
            <person name="Ng J."/>
            <person name="Yang L."/>
            <person name="Wu L."/>
            <person name="Xiao J."/>
            <person name="Feng Y."/>
            <person name="Chen Y."/>
            <person name="Sun X."/>
            <person name="Zhang Y."/>
            <person name="Marsh G.A."/>
            <person name="Crameri G."/>
            <person name="Broder C.C."/>
            <person name="Frey K.G."/>
            <person name="Wang L.F."/>
            <person name="Wang J."/>
        </authorList>
    </citation>
    <scope>NUCLEOTIDE SEQUENCE [LARGE SCALE GENOMIC DNA]</scope>
</reference>
<proteinExistence type="predicted"/>
<sequence>MPLWLNTPAFAEAHVFPSPFAHADAQEVTDFAEAIVTLLFRFVQRTWKPCDSSSDGFFIVNNALYTVTQVLYLFGGTDVLPATESYDLMVLLSLVRMKLSQLTVA</sequence>
<protein>
    <submittedName>
        <fullName evidence="1">Uncharacterized protein</fullName>
    </submittedName>
</protein>
<dbReference type="Proteomes" id="UP000010552">
    <property type="component" value="Unassembled WGS sequence"/>
</dbReference>
<name>L5JTE9_PTEAL</name>
<evidence type="ECO:0000313" key="2">
    <source>
        <dbReference type="Proteomes" id="UP000010552"/>
    </source>
</evidence>
<organism evidence="1 2">
    <name type="scientific">Pteropus alecto</name>
    <name type="common">Black flying fox</name>
    <dbReference type="NCBI Taxonomy" id="9402"/>
    <lineage>
        <taxon>Eukaryota</taxon>
        <taxon>Metazoa</taxon>
        <taxon>Chordata</taxon>
        <taxon>Craniata</taxon>
        <taxon>Vertebrata</taxon>
        <taxon>Euteleostomi</taxon>
        <taxon>Mammalia</taxon>
        <taxon>Eutheria</taxon>
        <taxon>Laurasiatheria</taxon>
        <taxon>Chiroptera</taxon>
        <taxon>Yinpterochiroptera</taxon>
        <taxon>Pteropodoidea</taxon>
        <taxon>Pteropodidae</taxon>
        <taxon>Pteropodinae</taxon>
        <taxon>Pteropus</taxon>
    </lineage>
</organism>
<accession>L5JTE9</accession>